<reference evidence="2" key="1">
    <citation type="submission" date="2022-07" db="EMBL/GenBank/DDBJ databases">
        <title>The genome of Lyophyllum shimeji provides insight into the initial evolution of ectomycorrhizal fungal genome.</title>
        <authorList>
            <person name="Kobayashi Y."/>
            <person name="Shibata T."/>
            <person name="Hirakawa H."/>
            <person name="Shigenobu S."/>
            <person name="Nishiyama T."/>
            <person name="Yamada A."/>
            <person name="Hasebe M."/>
            <person name="Kawaguchi M."/>
        </authorList>
    </citation>
    <scope>NUCLEOTIDE SEQUENCE</scope>
    <source>
        <strain evidence="2">AT787</strain>
    </source>
</reference>
<evidence type="ECO:0008006" key="4">
    <source>
        <dbReference type="Google" id="ProtNLM"/>
    </source>
</evidence>
<organism evidence="2 3">
    <name type="scientific">Lyophyllum shimeji</name>
    <name type="common">Hon-shimeji</name>
    <name type="synonym">Tricholoma shimeji</name>
    <dbReference type="NCBI Taxonomy" id="47721"/>
    <lineage>
        <taxon>Eukaryota</taxon>
        <taxon>Fungi</taxon>
        <taxon>Dikarya</taxon>
        <taxon>Basidiomycota</taxon>
        <taxon>Agaricomycotina</taxon>
        <taxon>Agaricomycetes</taxon>
        <taxon>Agaricomycetidae</taxon>
        <taxon>Agaricales</taxon>
        <taxon>Tricholomatineae</taxon>
        <taxon>Lyophyllaceae</taxon>
        <taxon>Lyophyllum</taxon>
    </lineage>
</organism>
<feature type="compositionally biased region" description="Polar residues" evidence="1">
    <location>
        <begin position="15"/>
        <end position="31"/>
    </location>
</feature>
<dbReference type="Proteomes" id="UP001063166">
    <property type="component" value="Unassembled WGS sequence"/>
</dbReference>
<comment type="caution">
    <text evidence="2">The sequence shown here is derived from an EMBL/GenBank/DDBJ whole genome shotgun (WGS) entry which is preliminary data.</text>
</comment>
<protein>
    <recommendedName>
        <fullName evidence="4">F-box domain-containing protein</fullName>
    </recommendedName>
</protein>
<dbReference type="AlphaFoldDB" id="A0A9P3PHQ6"/>
<evidence type="ECO:0000313" key="3">
    <source>
        <dbReference type="Proteomes" id="UP001063166"/>
    </source>
</evidence>
<evidence type="ECO:0000313" key="2">
    <source>
        <dbReference type="EMBL" id="GLB35689.1"/>
    </source>
</evidence>
<evidence type="ECO:0000256" key="1">
    <source>
        <dbReference type="SAM" id="MobiDB-lite"/>
    </source>
</evidence>
<accession>A0A9P3PHQ6</accession>
<dbReference type="EMBL" id="BRPK01000002">
    <property type="protein sequence ID" value="GLB35689.1"/>
    <property type="molecule type" value="Genomic_DNA"/>
</dbReference>
<feature type="region of interest" description="Disordered" evidence="1">
    <location>
        <begin position="15"/>
        <end position="35"/>
    </location>
</feature>
<name>A0A9P3PHQ6_LYOSH</name>
<gene>
    <name evidence="2" type="ORF">LshimejAT787_0212540</name>
</gene>
<proteinExistence type="predicted"/>
<keyword evidence="3" id="KW-1185">Reference proteome</keyword>
<sequence length="79" mass="8639">MVSFEMEQDLLKATETQMSHLTVSSTSQATSVGEPRGIHKLPHEMLSEVFQHCTVEPAYIGFNRASTPLSLSQVCSSLA</sequence>